<proteinExistence type="predicted"/>
<reference evidence="2" key="1">
    <citation type="submission" date="2020-06" db="EMBL/GenBank/DDBJ databases">
        <title>Draft genome of Bugula neritina, a colonial animal packing powerful symbionts and potential medicines.</title>
        <authorList>
            <person name="Rayko M."/>
        </authorList>
    </citation>
    <scope>NUCLEOTIDE SEQUENCE [LARGE SCALE GENOMIC DNA]</scope>
    <source>
        <strain evidence="2">Kwan_BN1</strain>
    </source>
</reference>
<sequence length="73" mass="8119">MTSCDIIDIDIVELSVICIHMSMFMYVDNTAAAAASFIGGMLLLVTIIRSNVALQQPAKYCILSLVRDYHKCY</sequence>
<accession>A0A7J7KNP5</accession>
<organism evidence="2 3">
    <name type="scientific">Bugula neritina</name>
    <name type="common">Brown bryozoan</name>
    <name type="synonym">Sertularia neritina</name>
    <dbReference type="NCBI Taxonomy" id="10212"/>
    <lineage>
        <taxon>Eukaryota</taxon>
        <taxon>Metazoa</taxon>
        <taxon>Spiralia</taxon>
        <taxon>Lophotrochozoa</taxon>
        <taxon>Bryozoa</taxon>
        <taxon>Gymnolaemata</taxon>
        <taxon>Cheilostomatida</taxon>
        <taxon>Flustrina</taxon>
        <taxon>Buguloidea</taxon>
        <taxon>Bugulidae</taxon>
        <taxon>Bugula</taxon>
    </lineage>
</organism>
<feature type="transmembrane region" description="Helical" evidence="1">
    <location>
        <begin position="30"/>
        <end position="48"/>
    </location>
</feature>
<gene>
    <name evidence="2" type="ORF">EB796_001971</name>
</gene>
<keyword evidence="1" id="KW-1133">Transmembrane helix</keyword>
<dbReference type="EMBL" id="VXIV02000217">
    <property type="protein sequence ID" value="KAF6039715.1"/>
    <property type="molecule type" value="Genomic_DNA"/>
</dbReference>
<protein>
    <submittedName>
        <fullName evidence="2">Uncharacterized protein</fullName>
    </submittedName>
</protein>
<keyword evidence="1" id="KW-0472">Membrane</keyword>
<dbReference type="Proteomes" id="UP000593567">
    <property type="component" value="Unassembled WGS sequence"/>
</dbReference>
<comment type="caution">
    <text evidence="2">The sequence shown here is derived from an EMBL/GenBank/DDBJ whole genome shotgun (WGS) entry which is preliminary data.</text>
</comment>
<keyword evidence="3" id="KW-1185">Reference proteome</keyword>
<evidence type="ECO:0000313" key="2">
    <source>
        <dbReference type="EMBL" id="KAF6039715.1"/>
    </source>
</evidence>
<keyword evidence="1" id="KW-0812">Transmembrane</keyword>
<evidence type="ECO:0000256" key="1">
    <source>
        <dbReference type="SAM" id="Phobius"/>
    </source>
</evidence>
<dbReference type="AlphaFoldDB" id="A0A7J7KNP5"/>
<evidence type="ECO:0000313" key="3">
    <source>
        <dbReference type="Proteomes" id="UP000593567"/>
    </source>
</evidence>
<name>A0A7J7KNP5_BUGNE</name>